<dbReference type="FunFam" id="1.10.510.10:FF:000571">
    <property type="entry name" value="Maternal embryonic leucine zipper kinase"/>
    <property type="match status" value="1"/>
</dbReference>
<dbReference type="Pfam" id="PF13405">
    <property type="entry name" value="EF-hand_6"/>
    <property type="match status" value="1"/>
</dbReference>
<evidence type="ECO:0000256" key="14">
    <source>
        <dbReference type="ARBA" id="ARBA00048679"/>
    </source>
</evidence>
<reference evidence="18" key="1">
    <citation type="submission" date="2014-11" db="EMBL/GenBank/DDBJ databases">
        <authorList>
            <person name="Otto D Thomas"/>
            <person name="Naeem Raeece"/>
        </authorList>
    </citation>
    <scope>NUCLEOTIDE SEQUENCE</scope>
</reference>
<dbReference type="PROSITE" id="PS50011">
    <property type="entry name" value="PROTEIN_KINASE_DOM"/>
    <property type="match status" value="1"/>
</dbReference>
<feature type="domain" description="Protein kinase" evidence="16">
    <location>
        <begin position="201"/>
        <end position="461"/>
    </location>
</feature>
<keyword evidence="9" id="KW-0418">Kinase</keyword>
<evidence type="ECO:0000256" key="2">
    <source>
        <dbReference type="ARBA" id="ARBA00011245"/>
    </source>
</evidence>
<keyword evidence="5" id="KW-0808">Transferase</keyword>
<evidence type="ECO:0000256" key="10">
    <source>
        <dbReference type="ARBA" id="ARBA00022837"/>
    </source>
</evidence>
<keyword evidence="11 15" id="KW-0067">ATP-binding</keyword>
<gene>
    <name evidence="18" type="ORF">Cvel_5127</name>
</gene>
<dbReference type="GO" id="GO:0005509">
    <property type="term" value="F:calcium ion binding"/>
    <property type="evidence" value="ECO:0007669"/>
    <property type="project" value="InterPro"/>
</dbReference>
<dbReference type="EMBL" id="CDMZ01001491">
    <property type="protein sequence ID" value="CEM33408.1"/>
    <property type="molecule type" value="Genomic_DNA"/>
</dbReference>
<evidence type="ECO:0000256" key="8">
    <source>
        <dbReference type="ARBA" id="ARBA00022741"/>
    </source>
</evidence>
<dbReference type="Pfam" id="PF13499">
    <property type="entry name" value="EF-hand_7"/>
    <property type="match status" value="2"/>
</dbReference>
<dbReference type="PROSITE" id="PS00107">
    <property type="entry name" value="PROTEIN_KINASE_ATP"/>
    <property type="match status" value="1"/>
</dbReference>
<keyword evidence="10" id="KW-0106">Calcium</keyword>
<dbReference type="InterPro" id="IPR011992">
    <property type="entry name" value="EF-hand-dom_pair"/>
</dbReference>
<evidence type="ECO:0000259" key="16">
    <source>
        <dbReference type="PROSITE" id="PS50011"/>
    </source>
</evidence>
<comment type="similarity">
    <text evidence="12">Belongs to the protein kinase superfamily. Ser/Thr protein kinase family. CDPK subfamily.</text>
</comment>
<dbReference type="VEuPathDB" id="CryptoDB:Cvel_5127"/>
<dbReference type="Gene3D" id="3.30.200.20">
    <property type="entry name" value="Phosphorylase Kinase, domain 1"/>
    <property type="match status" value="1"/>
</dbReference>
<dbReference type="GO" id="GO:0004674">
    <property type="term" value="F:protein serine/threonine kinase activity"/>
    <property type="evidence" value="ECO:0007669"/>
    <property type="project" value="UniProtKB-KW"/>
</dbReference>
<dbReference type="SMART" id="SM00220">
    <property type="entry name" value="S_TKc"/>
    <property type="match status" value="1"/>
</dbReference>
<feature type="domain" description="EF-hand" evidence="17">
    <location>
        <begin position="142"/>
        <end position="170"/>
    </location>
</feature>
<organism evidence="18">
    <name type="scientific">Chromera velia CCMP2878</name>
    <dbReference type="NCBI Taxonomy" id="1169474"/>
    <lineage>
        <taxon>Eukaryota</taxon>
        <taxon>Sar</taxon>
        <taxon>Alveolata</taxon>
        <taxon>Colpodellida</taxon>
        <taxon>Chromeraceae</taxon>
        <taxon>Chromera</taxon>
    </lineage>
</organism>
<comment type="catalytic activity">
    <reaction evidence="14">
        <text>L-seryl-[protein] + ATP = O-phospho-L-seryl-[protein] + ADP + H(+)</text>
        <dbReference type="Rhea" id="RHEA:17989"/>
        <dbReference type="Rhea" id="RHEA-COMP:9863"/>
        <dbReference type="Rhea" id="RHEA-COMP:11604"/>
        <dbReference type="ChEBI" id="CHEBI:15378"/>
        <dbReference type="ChEBI" id="CHEBI:29999"/>
        <dbReference type="ChEBI" id="CHEBI:30616"/>
        <dbReference type="ChEBI" id="CHEBI:83421"/>
        <dbReference type="ChEBI" id="CHEBI:456216"/>
        <dbReference type="EC" id="2.7.11.1"/>
    </reaction>
</comment>
<dbReference type="AlphaFoldDB" id="A0A0G4GS31"/>
<dbReference type="EC" id="2.7.11.1" evidence="3"/>
<dbReference type="SMART" id="SM00054">
    <property type="entry name" value="EFh"/>
    <property type="match status" value="5"/>
</dbReference>
<dbReference type="PROSITE" id="PS00018">
    <property type="entry name" value="EF_HAND_1"/>
    <property type="match status" value="4"/>
</dbReference>
<dbReference type="InterPro" id="IPR050205">
    <property type="entry name" value="CDPK_Ser/Thr_kinases"/>
</dbReference>
<evidence type="ECO:0000256" key="6">
    <source>
        <dbReference type="ARBA" id="ARBA00022723"/>
    </source>
</evidence>
<dbReference type="CDD" id="cd05117">
    <property type="entry name" value="STKc_CAMK"/>
    <property type="match status" value="1"/>
</dbReference>
<evidence type="ECO:0000256" key="1">
    <source>
        <dbReference type="ARBA" id="ARBA00001946"/>
    </source>
</evidence>
<dbReference type="InterPro" id="IPR011009">
    <property type="entry name" value="Kinase-like_dom_sf"/>
</dbReference>
<feature type="domain" description="EF-hand" evidence="17">
    <location>
        <begin position="557"/>
        <end position="592"/>
    </location>
</feature>
<evidence type="ECO:0000256" key="15">
    <source>
        <dbReference type="PROSITE-ProRule" id="PRU10141"/>
    </source>
</evidence>
<dbReference type="SUPFAM" id="SSF56112">
    <property type="entry name" value="Protein kinase-like (PK-like)"/>
    <property type="match status" value="1"/>
</dbReference>
<evidence type="ECO:0000313" key="18">
    <source>
        <dbReference type="EMBL" id="CEM33408.1"/>
    </source>
</evidence>
<evidence type="ECO:0000259" key="17">
    <source>
        <dbReference type="PROSITE" id="PS50222"/>
    </source>
</evidence>
<dbReference type="Gene3D" id="1.10.510.10">
    <property type="entry name" value="Transferase(Phosphotransferase) domain 1"/>
    <property type="match status" value="1"/>
</dbReference>
<dbReference type="PROSITE" id="PS00108">
    <property type="entry name" value="PROTEIN_KINASE_ST"/>
    <property type="match status" value="1"/>
</dbReference>
<feature type="domain" description="EF-hand" evidence="17">
    <location>
        <begin position="593"/>
        <end position="628"/>
    </location>
</feature>
<evidence type="ECO:0000256" key="11">
    <source>
        <dbReference type="ARBA" id="ARBA00022840"/>
    </source>
</evidence>
<dbReference type="SUPFAM" id="SSF47473">
    <property type="entry name" value="EF-hand"/>
    <property type="match status" value="2"/>
</dbReference>
<keyword evidence="7" id="KW-0677">Repeat</keyword>
<dbReference type="InterPro" id="IPR000719">
    <property type="entry name" value="Prot_kinase_dom"/>
</dbReference>
<sequence length="663" mass="72566">MHGQPAYAAYPMYGAGAAYGGAYGMPTGGAYGGAGYAQPVAGYSDQHAQYYGQNVYAQQMQQLQQQPQAAPAQPTAPSEAQLKAVVDCLSSPEKLRASAQSFFSAHDKDGSGELSLDEIGTCIAHIQRKLNLPPTPPSLNVKLVHRFDKSGDGKLDFPEFCALFMALLRRVRDKYADSVTAAVGKQAFTGQKAAGKIQDSYEFVKKLGQGAFGEVFLVTEKSSGRQRVCKTVSKSNAGGTPLDEVKDEIRKLAMLDHPNVLRVFEYFEDYAKLYIIMEPSSGGELFDAIEKKAKTGQRLSEAWVAGVFKQMLEAINYAHTNNIAHKDLKPQNILLGSDSSDDAPSVVVIDWGLAEMFGSTRRGRQIGGTPYYMAPEVWMGNYGYKCDLFSCGVILYQLLTGELPFEGRSIEELQQKILYAEPDWNCLSHVSTEAMTLCRWMLAKQERQRPSAQNALKSQWFQLAAKKVQPLGQRAVDGIKAFAEKDHFQKTALTAVVAQLSTSSLREIKCVTFRCRFCICLFSLFCVCGDAFKEYDDDGNGVLEEVEILGALKKLGVEGDAAKKAVEAMDMDKTGKVTYSEFMAACVSMNADLVESTLWSAFKQFDKDGSGTLSPAEVQQILGGGQLKHMLPGGKSAEQLVSEMSGGRSEISFDNFRQHIMGC</sequence>
<dbReference type="FunFam" id="3.30.200.20:FF:000315">
    <property type="entry name" value="Calcium-dependent protein kinase 3"/>
    <property type="match status" value="1"/>
</dbReference>
<dbReference type="PROSITE" id="PS50222">
    <property type="entry name" value="EF_HAND_2"/>
    <property type="match status" value="4"/>
</dbReference>
<name>A0A0G4GS31_9ALVE</name>
<evidence type="ECO:0000256" key="4">
    <source>
        <dbReference type="ARBA" id="ARBA00022527"/>
    </source>
</evidence>
<protein>
    <recommendedName>
        <fullName evidence="3">non-specific serine/threonine protein kinase</fullName>
        <ecNumber evidence="3">2.7.11.1</ecNumber>
    </recommendedName>
</protein>
<comment type="cofactor">
    <cofactor evidence="1">
        <name>Mg(2+)</name>
        <dbReference type="ChEBI" id="CHEBI:18420"/>
    </cofactor>
</comment>
<keyword evidence="8 15" id="KW-0547">Nucleotide-binding</keyword>
<keyword evidence="4" id="KW-0723">Serine/threonine-protein kinase</keyword>
<dbReference type="PhylomeDB" id="A0A0G4GS31"/>
<dbReference type="InterPro" id="IPR008271">
    <property type="entry name" value="Ser/Thr_kinase_AS"/>
</dbReference>
<evidence type="ECO:0000256" key="12">
    <source>
        <dbReference type="ARBA" id="ARBA00024334"/>
    </source>
</evidence>
<accession>A0A0G4GS31</accession>
<dbReference type="GO" id="GO:0005524">
    <property type="term" value="F:ATP binding"/>
    <property type="evidence" value="ECO:0007669"/>
    <property type="project" value="UniProtKB-UniRule"/>
</dbReference>
<evidence type="ECO:0000256" key="7">
    <source>
        <dbReference type="ARBA" id="ARBA00022737"/>
    </source>
</evidence>
<dbReference type="Gene3D" id="1.10.238.10">
    <property type="entry name" value="EF-hand"/>
    <property type="match status" value="2"/>
</dbReference>
<keyword evidence="6" id="KW-0479">Metal-binding</keyword>
<comment type="subunit">
    <text evidence="2">Monomer.</text>
</comment>
<evidence type="ECO:0000256" key="3">
    <source>
        <dbReference type="ARBA" id="ARBA00012513"/>
    </source>
</evidence>
<evidence type="ECO:0000256" key="13">
    <source>
        <dbReference type="ARBA" id="ARBA00047899"/>
    </source>
</evidence>
<dbReference type="InterPro" id="IPR017441">
    <property type="entry name" value="Protein_kinase_ATP_BS"/>
</dbReference>
<dbReference type="Pfam" id="PF00069">
    <property type="entry name" value="Pkinase"/>
    <property type="match status" value="1"/>
</dbReference>
<proteinExistence type="inferred from homology"/>
<evidence type="ECO:0000256" key="5">
    <source>
        <dbReference type="ARBA" id="ARBA00022679"/>
    </source>
</evidence>
<dbReference type="PANTHER" id="PTHR24349">
    <property type="entry name" value="SERINE/THREONINE-PROTEIN KINASE"/>
    <property type="match status" value="1"/>
</dbReference>
<feature type="domain" description="EF-hand" evidence="17">
    <location>
        <begin position="94"/>
        <end position="129"/>
    </location>
</feature>
<dbReference type="CDD" id="cd00051">
    <property type="entry name" value="EFh"/>
    <property type="match status" value="2"/>
</dbReference>
<feature type="binding site" evidence="15">
    <location>
        <position position="230"/>
    </location>
    <ligand>
        <name>ATP</name>
        <dbReference type="ChEBI" id="CHEBI:30616"/>
    </ligand>
</feature>
<dbReference type="InterPro" id="IPR002048">
    <property type="entry name" value="EF_hand_dom"/>
</dbReference>
<dbReference type="InterPro" id="IPR018247">
    <property type="entry name" value="EF_Hand_1_Ca_BS"/>
</dbReference>
<evidence type="ECO:0000256" key="9">
    <source>
        <dbReference type="ARBA" id="ARBA00022777"/>
    </source>
</evidence>
<comment type="catalytic activity">
    <reaction evidence="13">
        <text>L-threonyl-[protein] + ATP = O-phospho-L-threonyl-[protein] + ADP + H(+)</text>
        <dbReference type="Rhea" id="RHEA:46608"/>
        <dbReference type="Rhea" id="RHEA-COMP:11060"/>
        <dbReference type="Rhea" id="RHEA-COMP:11605"/>
        <dbReference type="ChEBI" id="CHEBI:15378"/>
        <dbReference type="ChEBI" id="CHEBI:30013"/>
        <dbReference type="ChEBI" id="CHEBI:30616"/>
        <dbReference type="ChEBI" id="CHEBI:61977"/>
        <dbReference type="ChEBI" id="CHEBI:456216"/>
        <dbReference type="EC" id="2.7.11.1"/>
    </reaction>
</comment>